<proteinExistence type="predicted"/>
<accession>A0A6P2C1N2</accession>
<dbReference type="AlphaFoldDB" id="A0A6P2C1N2"/>
<dbReference type="RefSeq" id="WP_145852766.1">
    <property type="nucleotide sequence ID" value="NZ_RPFW01000002.1"/>
</dbReference>
<keyword evidence="2" id="KW-1185">Reference proteome</keyword>
<comment type="caution">
    <text evidence="1">The sequence shown here is derived from an EMBL/GenBank/DDBJ whole genome shotgun (WGS) entry which is preliminary data.</text>
</comment>
<name>A0A6P2C1N2_9ACTN</name>
<dbReference type="OrthoDB" id="9815354at2"/>
<dbReference type="EMBL" id="RPFW01000002">
    <property type="protein sequence ID" value="TVZ05060.1"/>
    <property type="molecule type" value="Genomic_DNA"/>
</dbReference>
<evidence type="ECO:0000313" key="2">
    <source>
        <dbReference type="Proteomes" id="UP000460272"/>
    </source>
</evidence>
<organism evidence="1 2">
    <name type="scientific">Trebonia kvetii</name>
    <dbReference type="NCBI Taxonomy" id="2480626"/>
    <lineage>
        <taxon>Bacteria</taxon>
        <taxon>Bacillati</taxon>
        <taxon>Actinomycetota</taxon>
        <taxon>Actinomycetes</taxon>
        <taxon>Streptosporangiales</taxon>
        <taxon>Treboniaceae</taxon>
        <taxon>Trebonia</taxon>
    </lineage>
</organism>
<sequence>MEEADDEPLFCERAAGIDVGKQAVMVTVRVPSETRKGGRAQETREFGTTRRHLLELARSSITPTRVLWRDLQAWWE</sequence>
<evidence type="ECO:0000313" key="1">
    <source>
        <dbReference type="EMBL" id="TVZ05060.1"/>
    </source>
</evidence>
<dbReference type="Proteomes" id="UP000460272">
    <property type="component" value="Unassembled WGS sequence"/>
</dbReference>
<gene>
    <name evidence="1" type="ORF">EAS64_10590</name>
</gene>
<reference evidence="1 2" key="1">
    <citation type="submission" date="2018-11" db="EMBL/GenBank/DDBJ databases">
        <title>Trebonia kvetii gen.nov., sp.nov., a novel acidophilic actinobacterium, and proposal of the new actinobacterial family Treboniaceae fam. nov.</title>
        <authorList>
            <person name="Rapoport D."/>
            <person name="Sagova-Mareckova M."/>
            <person name="Sedlacek I."/>
            <person name="Provaznik J."/>
            <person name="Kralova S."/>
            <person name="Pavlinic D."/>
            <person name="Benes V."/>
            <person name="Kopecky J."/>
        </authorList>
    </citation>
    <scope>NUCLEOTIDE SEQUENCE [LARGE SCALE GENOMIC DNA]</scope>
    <source>
        <strain evidence="1 2">15Tr583</strain>
    </source>
</reference>
<evidence type="ECO:0008006" key="3">
    <source>
        <dbReference type="Google" id="ProtNLM"/>
    </source>
</evidence>
<protein>
    <recommendedName>
        <fullName evidence="3">IS110 family transposase</fullName>
    </recommendedName>
</protein>